<gene>
    <name evidence="1" type="ORF">PAXRUDRAFT_26642</name>
</gene>
<reference evidence="2" key="2">
    <citation type="submission" date="2015-01" db="EMBL/GenBank/DDBJ databases">
        <title>Evolutionary Origins and Diversification of the Mycorrhizal Mutualists.</title>
        <authorList>
            <consortium name="DOE Joint Genome Institute"/>
            <consortium name="Mycorrhizal Genomics Consortium"/>
            <person name="Kohler A."/>
            <person name="Kuo A."/>
            <person name="Nagy L.G."/>
            <person name="Floudas D."/>
            <person name="Copeland A."/>
            <person name="Barry K.W."/>
            <person name="Cichocki N."/>
            <person name="Veneault-Fourrey C."/>
            <person name="LaButti K."/>
            <person name="Lindquist E.A."/>
            <person name="Lipzen A."/>
            <person name="Lundell T."/>
            <person name="Morin E."/>
            <person name="Murat C."/>
            <person name="Riley R."/>
            <person name="Ohm R."/>
            <person name="Sun H."/>
            <person name="Tunlid A."/>
            <person name="Henrissat B."/>
            <person name="Grigoriev I.V."/>
            <person name="Hibbett D.S."/>
            <person name="Martin F."/>
        </authorList>
    </citation>
    <scope>NUCLEOTIDE SEQUENCE [LARGE SCALE GENOMIC DNA]</scope>
    <source>
        <strain evidence="2">Ve08.2h10</strain>
    </source>
</reference>
<accession>A0A0D0E5B3</accession>
<organism evidence="1 2">
    <name type="scientific">Paxillus rubicundulus Ve08.2h10</name>
    <dbReference type="NCBI Taxonomy" id="930991"/>
    <lineage>
        <taxon>Eukaryota</taxon>
        <taxon>Fungi</taxon>
        <taxon>Dikarya</taxon>
        <taxon>Basidiomycota</taxon>
        <taxon>Agaricomycotina</taxon>
        <taxon>Agaricomycetes</taxon>
        <taxon>Agaricomycetidae</taxon>
        <taxon>Boletales</taxon>
        <taxon>Paxilineae</taxon>
        <taxon>Paxillaceae</taxon>
        <taxon>Paxillus</taxon>
    </lineage>
</organism>
<evidence type="ECO:0000313" key="1">
    <source>
        <dbReference type="EMBL" id="KIK92655.1"/>
    </source>
</evidence>
<sequence>MWAWSIQCSSITTIFSPNIIIIPSNLQWHQCFLTGWPKLPPPGFPHPTLDPQAVPMNIVNSKPIHAFSNWFTSCEFQLNPCTFLSFVLLPYPHHLLIDTSLPTSGDRIVLHELNQCITSHLATYAICFPPSPFGDNGATQDNPNEYEKAEWVLLQLGRLTCDSVSQPLKVAMLMTWQLTTATIIANINKVSKTMKNPLNDTPLLLAAPRFRKLTGPINVRAAIHSCFASQVMDGFFTMSFPEETQNPQCFSTCLSYATEQHIHDLMDVDDDDNEFNTSISSTITHINAAVSTPGPLPLTSSPTPMSFMQMLPISTSQNQHASDSGARDDTSLATSCHHIHFTRSAARTLQSQTVPSELLVHSTVADWMGYVQDQAIPECNAHPNPWRGEGQTVGDVADLLAMFIYYKFGKVSIQMSSLPTGLTLGLFMKNRTYKVGRGLGEGVEWAVLAEAVNRSTNDLSTWVQTTDVFKVLSVLPFGVLDPKAEARLRAHGLLCALHISALGQPPLPCSPFLIAYCLGAFELILDHSFVMHLTPDVGAALSAIPADHNNNLDLSATGCIAALLATYLNIQPAQISVADMLLTQ</sequence>
<evidence type="ECO:0000313" key="2">
    <source>
        <dbReference type="Proteomes" id="UP000054538"/>
    </source>
</evidence>
<dbReference type="InParanoid" id="A0A0D0E5B3"/>
<dbReference type="Proteomes" id="UP000054538">
    <property type="component" value="Unassembled WGS sequence"/>
</dbReference>
<reference evidence="1 2" key="1">
    <citation type="submission" date="2014-04" db="EMBL/GenBank/DDBJ databases">
        <authorList>
            <consortium name="DOE Joint Genome Institute"/>
            <person name="Kuo A."/>
            <person name="Kohler A."/>
            <person name="Jargeat P."/>
            <person name="Nagy L.G."/>
            <person name="Floudas D."/>
            <person name="Copeland A."/>
            <person name="Barry K.W."/>
            <person name="Cichocki N."/>
            <person name="Veneault-Fourrey C."/>
            <person name="LaButti K."/>
            <person name="Lindquist E.A."/>
            <person name="Lipzen A."/>
            <person name="Lundell T."/>
            <person name="Morin E."/>
            <person name="Murat C."/>
            <person name="Sun H."/>
            <person name="Tunlid A."/>
            <person name="Henrissat B."/>
            <person name="Grigoriev I.V."/>
            <person name="Hibbett D.S."/>
            <person name="Martin F."/>
            <person name="Nordberg H.P."/>
            <person name="Cantor M.N."/>
            <person name="Hua S.X."/>
        </authorList>
    </citation>
    <scope>NUCLEOTIDE SEQUENCE [LARGE SCALE GENOMIC DNA]</scope>
    <source>
        <strain evidence="1 2">Ve08.2h10</strain>
    </source>
</reference>
<dbReference type="HOGENOM" id="CLU_466994_0_0_1"/>
<proteinExistence type="predicted"/>
<keyword evidence="2" id="KW-1185">Reference proteome</keyword>
<name>A0A0D0E5B3_9AGAM</name>
<dbReference type="EMBL" id="KN825257">
    <property type="protein sequence ID" value="KIK92655.1"/>
    <property type="molecule type" value="Genomic_DNA"/>
</dbReference>
<dbReference type="OrthoDB" id="2669741at2759"/>
<protein>
    <submittedName>
        <fullName evidence="1">Unplaced genomic scaffold scaffold_435, whole genome shotgun sequence</fullName>
    </submittedName>
</protein>
<dbReference type="AlphaFoldDB" id="A0A0D0E5B3"/>